<dbReference type="EMBL" id="JAHHUM010002539">
    <property type="protein sequence ID" value="KAK5603223.1"/>
    <property type="molecule type" value="Genomic_DNA"/>
</dbReference>
<feature type="compositionally biased region" description="Polar residues" evidence="1">
    <location>
        <begin position="117"/>
        <end position="132"/>
    </location>
</feature>
<evidence type="ECO:0000256" key="2">
    <source>
        <dbReference type="SAM" id="Phobius"/>
    </source>
</evidence>
<feature type="transmembrane region" description="Helical" evidence="2">
    <location>
        <begin position="58"/>
        <end position="80"/>
    </location>
</feature>
<evidence type="ECO:0000313" key="3">
    <source>
        <dbReference type="EMBL" id="KAK5603223.1"/>
    </source>
</evidence>
<keyword evidence="2" id="KW-0812">Transmembrane</keyword>
<keyword evidence="2" id="KW-0472">Membrane</keyword>
<dbReference type="AlphaFoldDB" id="A0AAV9R1N3"/>
<sequence>MAERTCPDGKEWDILLRTCFKMSATHKLHPPTEPILTAKTSSSKSTGPSNVLLLSQTLWISVILVTLGSILALTIWIVIFRWQTKARRYYDDPVTEQDVLKKAEPKAKFHPPHSDRNGQTLQRAANGSSSCHQLHPGAQTDPKWEDGFSICSEPARHVSKDGNGGLPACSIVADRRVPLPATELGGTALVTTKTVV</sequence>
<gene>
    <name evidence="3" type="ORF">CRENBAI_012218</name>
</gene>
<evidence type="ECO:0000256" key="1">
    <source>
        <dbReference type="SAM" id="MobiDB-lite"/>
    </source>
</evidence>
<comment type="caution">
    <text evidence="3">The sequence shown here is derived from an EMBL/GenBank/DDBJ whole genome shotgun (WGS) entry which is preliminary data.</text>
</comment>
<keyword evidence="2" id="KW-1133">Transmembrane helix</keyword>
<dbReference type="Proteomes" id="UP001311232">
    <property type="component" value="Unassembled WGS sequence"/>
</dbReference>
<protein>
    <submittedName>
        <fullName evidence="3">Uncharacterized protein</fullName>
    </submittedName>
</protein>
<reference evidence="3 4" key="1">
    <citation type="submission" date="2021-06" db="EMBL/GenBank/DDBJ databases">
        <authorList>
            <person name="Palmer J.M."/>
        </authorList>
    </citation>
    <scope>NUCLEOTIDE SEQUENCE [LARGE SCALE GENOMIC DNA]</scope>
    <source>
        <strain evidence="3 4">MEX-2019</strain>
        <tissue evidence="3">Muscle</tissue>
    </source>
</reference>
<name>A0AAV9R1N3_9TELE</name>
<keyword evidence="4" id="KW-1185">Reference proteome</keyword>
<proteinExistence type="predicted"/>
<feature type="compositionally biased region" description="Basic and acidic residues" evidence="1">
    <location>
        <begin position="102"/>
        <end position="116"/>
    </location>
</feature>
<feature type="region of interest" description="Disordered" evidence="1">
    <location>
        <begin position="102"/>
        <end position="145"/>
    </location>
</feature>
<accession>A0AAV9R1N3</accession>
<evidence type="ECO:0000313" key="4">
    <source>
        <dbReference type="Proteomes" id="UP001311232"/>
    </source>
</evidence>
<organism evidence="3 4">
    <name type="scientific">Crenichthys baileyi</name>
    <name type="common">White River springfish</name>
    <dbReference type="NCBI Taxonomy" id="28760"/>
    <lineage>
        <taxon>Eukaryota</taxon>
        <taxon>Metazoa</taxon>
        <taxon>Chordata</taxon>
        <taxon>Craniata</taxon>
        <taxon>Vertebrata</taxon>
        <taxon>Euteleostomi</taxon>
        <taxon>Actinopterygii</taxon>
        <taxon>Neopterygii</taxon>
        <taxon>Teleostei</taxon>
        <taxon>Neoteleostei</taxon>
        <taxon>Acanthomorphata</taxon>
        <taxon>Ovalentaria</taxon>
        <taxon>Atherinomorphae</taxon>
        <taxon>Cyprinodontiformes</taxon>
        <taxon>Goodeidae</taxon>
        <taxon>Crenichthys</taxon>
    </lineage>
</organism>